<dbReference type="SUPFAM" id="SSF46955">
    <property type="entry name" value="Putative DNA-binding domain"/>
    <property type="match status" value="1"/>
</dbReference>
<organism evidence="6 7">
    <name type="scientific">Marinilactibacillus psychrotolerans</name>
    <dbReference type="NCBI Taxonomy" id="191770"/>
    <lineage>
        <taxon>Bacteria</taxon>
        <taxon>Bacillati</taxon>
        <taxon>Bacillota</taxon>
        <taxon>Bacilli</taxon>
        <taxon>Lactobacillales</taxon>
        <taxon>Carnobacteriaceae</taxon>
        <taxon>Marinilactibacillus</taxon>
    </lineage>
</organism>
<evidence type="ECO:0000256" key="2">
    <source>
        <dbReference type="ARBA" id="ARBA00023015"/>
    </source>
</evidence>
<dbReference type="PANTHER" id="PTHR30204">
    <property type="entry name" value="REDOX-CYCLING DRUG-SENSING TRANSCRIPTIONAL ACTIVATOR SOXR"/>
    <property type="match status" value="1"/>
</dbReference>
<protein>
    <submittedName>
        <fullName evidence="6">MerR family transcriptional regulator</fullName>
    </submittedName>
</protein>
<evidence type="ECO:0000313" key="6">
    <source>
        <dbReference type="EMBL" id="TLQ08147.1"/>
    </source>
</evidence>
<evidence type="ECO:0000256" key="3">
    <source>
        <dbReference type="ARBA" id="ARBA00023125"/>
    </source>
</evidence>
<dbReference type="Proteomes" id="UP000307201">
    <property type="component" value="Unassembled WGS sequence"/>
</dbReference>
<evidence type="ECO:0000313" key="7">
    <source>
        <dbReference type="Proteomes" id="UP000307201"/>
    </source>
</evidence>
<evidence type="ECO:0000259" key="5">
    <source>
        <dbReference type="PROSITE" id="PS50937"/>
    </source>
</evidence>
<dbReference type="PROSITE" id="PS50937">
    <property type="entry name" value="HTH_MERR_2"/>
    <property type="match status" value="1"/>
</dbReference>
<evidence type="ECO:0000256" key="1">
    <source>
        <dbReference type="ARBA" id="ARBA00022491"/>
    </source>
</evidence>
<keyword evidence="2" id="KW-0805">Transcription regulation</keyword>
<proteinExistence type="predicted"/>
<dbReference type="EMBL" id="VBTE01000010">
    <property type="protein sequence ID" value="TLQ08147.1"/>
    <property type="molecule type" value="Genomic_DNA"/>
</dbReference>
<keyword evidence="1" id="KW-0678">Repressor</keyword>
<comment type="caution">
    <text evidence="6">The sequence shown here is derived from an EMBL/GenBank/DDBJ whole genome shotgun (WGS) entry which is preliminary data.</text>
</comment>
<dbReference type="GO" id="GO:0003677">
    <property type="term" value="F:DNA binding"/>
    <property type="evidence" value="ECO:0007669"/>
    <property type="project" value="UniProtKB-KW"/>
</dbReference>
<dbReference type="PRINTS" id="PR00040">
    <property type="entry name" value="HTHMERR"/>
</dbReference>
<reference evidence="6 7" key="1">
    <citation type="submission" date="2019-05" db="EMBL/GenBank/DDBJ databases">
        <title>The metagenome of a microbial culture collection derived from dairy environment covers the genomic content of the human microbiome.</title>
        <authorList>
            <person name="Roder T."/>
            <person name="Wuthrich D."/>
            <person name="Sattari Z."/>
            <person name="Von Ah U."/>
            <person name="Bar C."/>
            <person name="Ronchi F."/>
            <person name="Macpherson A.J."/>
            <person name="Ganal-Vonarburg S.C."/>
            <person name="Bruggmann R."/>
            <person name="Vergeres G."/>
        </authorList>
    </citation>
    <scope>NUCLEOTIDE SEQUENCE [LARGE SCALE GENOMIC DNA]</scope>
    <source>
        <strain evidence="6 7">FAM 24235</strain>
    </source>
</reference>
<evidence type="ECO:0000256" key="4">
    <source>
        <dbReference type="ARBA" id="ARBA00023163"/>
    </source>
</evidence>
<keyword evidence="4" id="KW-0804">Transcription</keyword>
<dbReference type="STRING" id="191770.SAMN04488013_102144"/>
<dbReference type="PANTHER" id="PTHR30204:SF69">
    <property type="entry name" value="MERR-FAMILY TRANSCRIPTIONAL REGULATOR"/>
    <property type="match status" value="1"/>
</dbReference>
<dbReference type="Gene3D" id="1.10.1660.10">
    <property type="match status" value="1"/>
</dbReference>
<dbReference type="GO" id="GO:0003700">
    <property type="term" value="F:DNA-binding transcription factor activity"/>
    <property type="evidence" value="ECO:0007669"/>
    <property type="project" value="InterPro"/>
</dbReference>
<sequence length="261" mass="30873">MIILRKLLTIGEVANLLYLSTSQIRFYEKKGLLTPHHKDENGYRLYSYKEIDILEFITTLRNTGVSIPEIKEFMYRKTDNNLIEILDNTTEKVELEIKKLTSQIDTLSNFKKHLIRNSSTFSEVIHCSERILYIIDEDMTVERHEKDVYDFVSKYSIDYRYHEQQFLTLLEGKAQELCLFSKDKNKRLEKLETHTLEQGDYFTCNTEIKNYQELNKAYTYVYQQCTKAGYTPIGQAITIEDIHTLLLSKKSIHLTVQIRIK</sequence>
<dbReference type="InterPro" id="IPR000551">
    <property type="entry name" value="MerR-type_HTH_dom"/>
</dbReference>
<keyword evidence="3" id="KW-0238">DNA-binding</keyword>
<dbReference type="SMART" id="SM00422">
    <property type="entry name" value="HTH_MERR"/>
    <property type="match status" value="1"/>
</dbReference>
<dbReference type="InterPro" id="IPR047057">
    <property type="entry name" value="MerR_fam"/>
</dbReference>
<gene>
    <name evidence="6" type="ORF">FEZ48_04660</name>
</gene>
<feature type="domain" description="HTH merR-type" evidence="5">
    <location>
        <begin position="7"/>
        <end position="76"/>
    </location>
</feature>
<dbReference type="OrthoDB" id="9811174at2"/>
<dbReference type="Pfam" id="PF13411">
    <property type="entry name" value="MerR_1"/>
    <property type="match status" value="1"/>
</dbReference>
<accession>A0A5R9C5C1</accession>
<dbReference type="InterPro" id="IPR009061">
    <property type="entry name" value="DNA-bd_dom_put_sf"/>
</dbReference>
<dbReference type="AlphaFoldDB" id="A0A5R9C5C1"/>
<name>A0A5R9C5C1_9LACT</name>